<evidence type="ECO:0000259" key="3">
    <source>
        <dbReference type="Pfam" id="PF01551"/>
    </source>
</evidence>
<dbReference type="InterPro" id="IPR050570">
    <property type="entry name" value="Cell_wall_metabolism_enzyme"/>
</dbReference>
<dbReference type="CDD" id="cd12797">
    <property type="entry name" value="M23_peptidase"/>
    <property type="match status" value="1"/>
</dbReference>
<dbReference type="Gene3D" id="2.70.70.10">
    <property type="entry name" value="Glucose Permease (Domain IIA)"/>
    <property type="match status" value="1"/>
</dbReference>
<keyword evidence="2" id="KW-0812">Transmembrane</keyword>
<evidence type="ECO:0000313" key="4">
    <source>
        <dbReference type="EMBL" id="SFV54016.1"/>
    </source>
</evidence>
<evidence type="ECO:0000256" key="1">
    <source>
        <dbReference type="ARBA" id="ARBA00022729"/>
    </source>
</evidence>
<keyword evidence="2" id="KW-0472">Membrane</keyword>
<dbReference type="GO" id="GO:0004222">
    <property type="term" value="F:metalloendopeptidase activity"/>
    <property type="evidence" value="ECO:0007669"/>
    <property type="project" value="TreeGrafter"/>
</dbReference>
<sequence>MNNHFTITIHDDDGVKQFNVHRFVKKALLYVSVFILSMIFIAVGTILYLNHSVESIELKRDGVLKAYEDIKETNIALEESMLVTNNSLDKKKKELVELSDSLSEIEILIGLKPMAESSIEERVSATKIDSQQRAVLMQLIPNGSPIEYHGITSRYGYRIHPTLNKREFHRGSDMKAAMNTAVYAPADAIVEWSGYHKKSGFGRLVILEHSYGFKTYYGHLNKTVVKSGAFVKKGTLIAYTGNTGMSNGPHLHYEIRFIHRNVNPFWFIKWTQKNYDEIFKKEKKIPWQSLIMATAHLRIQATQTQQKLKEK</sequence>
<name>A0A1W1BKI3_9ZZZZ</name>
<reference evidence="4" key="1">
    <citation type="submission" date="2016-10" db="EMBL/GenBank/DDBJ databases">
        <authorList>
            <person name="de Groot N.N."/>
        </authorList>
    </citation>
    <scope>NUCLEOTIDE SEQUENCE</scope>
</reference>
<keyword evidence="2" id="KW-1133">Transmembrane helix</keyword>
<organism evidence="4">
    <name type="scientific">hydrothermal vent metagenome</name>
    <dbReference type="NCBI Taxonomy" id="652676"/>
    <lineage>
        <taxon>unclassified sequences</taxon>
        <taxon>metagenomes</taxon>
        <taxon>ecological metagenomes</taxon>
    </lineage>
</organism>
<feature type="domain" description="M23ase beta-sheet core" evidence="3">
    <location>
        <begin position="168"/>
        <end position="264"/>
    </location>
</feature>
<gene>
    <name evidence="4" type="ORF">MNB_SM-4-314</name>
</gene>
<dbReference type="PANTHER" id="PTHR21666">
    <property type="entry name" value="PEPTIDASE-RELATED"/>
    <property type="match status" value="1"/>
</dbReference>
<dbReference type="InterPro" id="IPR011055">
    <property type="entry name" value="Dup_hybrid_motif"/>
</dbReference>
<keyword evidence="1" id="KW-0732">Signal</keyword>
<dbReference type="PANTHER" id="PTHR21666:SF289">
    <property type="entry name" value="L-ALA--D-GLU ENDOPEPTIDASE"/>
    <property type="match status" value="1"/>
</dbReference>
<dbReference type="Pfam" id="PF01551">
    <property type="entry name" value="Peptidase_M23"/>
    <property type="match status" value="1"/>
</dbReference>
<proteinExistence type="predicted"/>
<protein>
    <submittedName>
        <fullName evidence="4">Membrane proteins related to metalloendopeptidases</fullName>
    </submittedName>
</protein>
<dbReference type="EMBL" id="FPHF01000027">
    <property type="protein sequence ID" value="SFV54016.1"/>
    <property type="molecule type" value="Genomic_DNA"/>
</dbReference>
<accession>A0A1W1BKI3</accession>
<evidence type="ECO:0000256" key="2">
    <source>
        <dbReference type="SAM" id="Phobius"/>
    </source>
</evidence>
<dbReference type="InterPro" id="IPR016047">
    <property type="entry name" value="M23ase_b-sheet_dom"/>
</dbReference>
<dbReference type="AlphaFoldDB" id="A0A1W1BKI3"/>
<feature type="transmembrane region" description="Helical" evidence="2">
    <location>
        <begin position="27"/>
        <end position="49"/>
    </location>
</feature>
<dbReference type="FunFam" id="2.70.70.10:FF:000006">
    <property type="entry name" value="M23 family peptidase"/>
    <property type="match status" value="1"/>
</dbReference>
<dbReference type="SUPFAM" id="SSF51261">
    <property type="entry name" value="Duplicated hybrid motif"/>
    <property type="match status" value="1"/>
</dbReference>